<dbReference type="EMBL" id="CP046452">
    <property type="protein sequence ID" value="QGU03145.1"/>
    <property type="molecule type" value="Genomic_DNA"/>
</dbReference>
<dbReference type="RefSeq" id="WP_156193465.1">
    <property type="nucleotide sequence ID" value="NZ_CP046452.1"/>
</dbReference>
<protein>
    <submittedName>
        <fullName evidence="1">Uncharacterized protein</fullName>
    </submittedName>
</protein>
<dbReference type="AlphaFoldDB" id="A0A6B8VW41"/>
<keyword evidence="2" id="KW-1185">Reference proteome</keyword>
<gene>
    <name evidence="1" type="ORF">CKALI_11505</name>
</gene>
<dbReference type="KEGG" id="ckw:CKALI_11505"/>
<proteinExistence type="predicted"/>
<evidence type="ECO:0000313" key="1">
    <source>
        <dbReference type="EMBL" id="QGU03145.1"/>
    </source>
</evidence>
<name>A0A6B8VW41_9CORY</name>
<evidence type="ECO:0000313" key="2">
    <source>
        <dbReference type="Proteomes" id="UP000427071"/>
    </source>
</evidence>
<accession>A0A6B8VW41</accession>
<dbReference type="Proteomes" id="UP000427071">
    <property type="component" value="Chromosome"/>
</dbReference>
<reference evidence="2" key="1">
    <citation type="submission" date="2019-11" db="EMBL/GenBank/DDBJ databases">
        <title>Complete genome sequence of Corynebacterium kalinowskii 1959, a novel Corynebacterium species isolated from soil of a small paddock in Vilsendorf, Germany.</title>
        <authorList>
            <person name="Schaffert L."/>
            <person name="Ruwe M."/>
            <person name="Milse J."/>
            <person name="Hanuschka K."/>
            <person name="Ortseifen V."/>
            <person name="Droste J."/>
            <person name="Brandt D."/>
            <person name="Schlueter L."/>
            <person name="Kutter Y."/>
            <person name="Vinke S."/>
            <person name="Viehoefer P."/>
            <person name="Jacob L."/>
            <person name="Luebke N.-C."/>
            <person name="Schulte-Berndt E."/>
            <person name="Hain C."/>
            <person name="Linder M."/>
            <person name="Schmidt P."/>
            <person name="Wollenschlaeger L."/>
            <person name="Luttermann T."/>
            <person name="Thieme E."/>
            <person name="Hassa J."/>
            <person name="Haak M."/>
            <person name="Wittchen M."/>
            <person name="Mentz A."/>
            <person name="Persicke M."/>
            <person name="Busche T."/>
            <person name="Ruckert C."/>
        </authorList>
    </citation>
    <scope>NUCLEOTIDE SEQUENCE [LARGE SCALE GENOMIC DNA]</scope>
    <source>
        <strain evidence="2">1959</strain>
    </source>
</reference>
<organism evidence="1 2">
    <name type="scientific">Corynebacterium kalinowskii</name>
    <dbReference type="NCBI Taxonomy" id="2675216"/>
    <lineage>
        <taxon>Bacteria</taxon>
        <taxon>Bacillati</taxon>
        <taxon>Actinomycetota</taxon>
        <taxon>Actinomycetes</taxon>
        <taxon>Mycobacteriales</taxon>
        <taxon>Corynebacteriaceae</taxon>
        <taxon>Corynebacterium</taxon>
    </lineage>
</organism>
<sequence length="238" mass="27408">MDKRFDSPIVGDKCNSEVLYWALKDDIYAGRPILTGDVFENVFLEGSEGPKVVIVLQHPCSMRVKGTEIRPKLLVAELKMGPTWKKQRDWEGNFAKMCLPDLAQELDTGEDWIVHFDDLHIVPTASLQDRTAILSPTGINILLQRWVNYSTRVYVPIEKFHLPVNSFLNETEFIETWCSELDAETSEEIAEQTSNCINWLREKVHGVRRQDKLKDPAEISKLRKDMNSHIKELRKATV</sequence>